<evidence type="ECO:0000313" key="21">
    <source>
        <dbReference type="Proteomes" id="UP000800041"/>
    </source>
</evidence>
<protein>
    <recommendedName>
        <fullName evidence="7">Phosphatidate cytidylyltransferase, mitochondrial</fullName>
        <ecNumber evidence="6">2.7.7.41</ecNumber>
    </recommendedName>
    <alternativeName>
        <fullName evidence="18">CDP-diacylglycerol synthase</fullName>
    </alternativeName>
</protein>
<dbReference type="OrthoDB" id="341477at2759"/>
<evidence type="ECO:0000256" key="17">
    <source>
        <dbReference type="ARBA" id="ARBA00023264"/>
    </source>
</evidence>
<comment type="pathway">
    <text evidence="3">Phospholipid metabolism; CDP-diacylglycerol biosynthesis; CDP-diacylglycerol from sn-glycerol 3-phosphate: step 3/3.</text>
</comment>
<dbReference type="Pfam" id="PF09139">
    <property type="entry name" value="Tam41_Mmp37"/>
    <property type="match status" value="1"/>
</dbReference>
<evidence type="ECO:0000256" key="8">
    <source>
        <dbReference type="ARBA" id="ARBA00022516"/>
    </source>
</evidence>
<reference evidence="20" key="1">
    <citation type="journal article" date="2020" name="Stud. Mycol.">
        <title>101 Dothideomycetes genomes: a test case for predicting lifestyles and emergence of pathogens.</title>
        <authorList>
            <person name="Haridas S."/>
            <person name="Albert R."/>
            <person name="Binder M."/>
            <person name="Bloem J."/>
            <person name="Labutti K."/>
            <person name="Salamov A."/>
            <person name="Andreopoulos B."/>
            <person name="Baker S."/>
            <person name="Barry K."/>
            <person name="Bills G."/>
            <person name="Bluhm B."/>
            <person name="Cannon C."/>
            <person name="Castanera R."/>
            <person name="Culley D."/>
            <person name="Daum C."/>
            <person name="Ezra D."/>
            <person name="Gonzalez J."/>
            <person name="Henrissat B."/>
            <person name="Kuo A."/>
            <person name="Liang C."/>
            <person name="Lipzen A."/>
            <person name="Lutzoni F."/>
            <person name="Magnuson J."/>
            <person name="Mondo S."/>
            <person name="Nolan M."/>
            <person name="Ohm R."/>
            <person name="Pangilinan J."/>
            <person name="Park H.-J."/>
            <person name="Ramirez L."/>
            <person name="Alfaro M."/>
            <person name="Sun H."/>
            <person name="Tritt A."/>
            <person name="Yoshinaga Y."/>
            <person name="Zwiers L.-H."/>
            <person name="Turgeon B."/>
            <person name="Goodwin S."/>
            <person name="Spatafora J."/>
            <person name="Crous P."/>
            <person name="Grigoriev I."/>
        </authorList>
    </citation>
    <scope>NUCLEOTIDE SEQUENCE</scope>
    <source>
        <strain evidence="20">CBS 113979</strain>
    </source>
</reference>
<evidence type="ECO:0000256" key="3">
    <source>
        <dbReference type="ARBA" id="ARBA00005119"/>
    </source>
</evidence>
<dbReference type="EC" id="2.7.7.41" evidence="6"/>
<keyword evidence="17" id="KW-1208">Phospholipid metabolism</keyword>
<evidence type="ECO:0000256" key="18">
    <source>
        <dbReference type="ARBA" id="ARBA00029893"/>
    </source>
</evidence>
<evidence type="ECO:0000256" key="11">
    <source>
        <dbReference type="ARBA" id="ARBA00022792"/>
    </source>
</evidence>
<comment type="subcellular location">
    <subcellularLocation>
        <location evidence="2">Mitochondrion inner membrane</location>
        <topology evidence="2">Peripheral membrane protein</topology>
        <orientation evidence="2">Matrix side</orientation>
    </subcellularLocation>
</comment>
<evidence type="ECO:0000256" key="6">
    <source>
        <dbReference type="ARBA" id="ARBA00012487"/>
    </source>
</evidence>
<dbReference type="GO" id="GO:0016024">
    <property type="term" value="P:CDP-diacylglycerol biosynthetic process"/>
    <property type="evidence" value="ECO:0007669"/>
    <property type="project" value="UniProtKB-UniPathway"/>
</dbReference>
<keyword evidence="8" id="KW-0444">Lipid biosynthesis</keyword>
<evidence type="ECO:0000256" key="1">
    <source>
        <dbReference type="ARBA" id="ARBA00001946"/>
    </source>
</evidence>
<keyword evidence="21" id="KW-1185">Reference proteome</keyword>
<dbReference type="UniPathway" id="UPA00557">
    <property type="reaction ID" value="UER00614"/>
</dbReference>
<comment type="similarity">
    <text evidence="5">Belongs to the TAM41 family.</text>
</comment>
<evidence type="ECO:0000256" key="5">
    <source>
        <dbReference type="ARBA" id="ARBA00005458"/>
    </source>
</evidence>
<evidence type="ECO:0000256" key="10">
    <source>
        <dbReference type="ARBA" id="ARBA00022695"/>
    </source>
</evidence>
<dbReference type="GO" id="GO:0032049">
    <property type="term" value="P:cardiolipin biosynthetic process"/>
    <property type="evidence" value="ECO:0007669"/>
    <property type="project" value="InterPro"/>
</dbReference>
<keyword evidence="15" id="KW-0472">Membrane</keyword>
<evidence type="ECO:0000256" key="7">
    <source>
        <dbReference type="ARBA" id="ARBA00018337"/>
    </source>
</evidence>
<proteinExistence type="inferred from homology"/>
<evidence type="ECO:0000256" key="19">
    <source>
        <dbReference type="SAM" id="MobiDB-lite"/>
    </source>
</evidence>
<feature type="region of interest" description="Disordered" evidence="19">
    <location>
        <begin position="51"/>
        <end position="104"/>
    </location>
</feature>
<organism evidence="20 21">
    <name type="scientific">Aulographum hederae CBS 113979</name>
    <dbReference type="NCBI Taxonomy" id="1176131"/>
    <lineage>
        <taxon>Eukaryota</taxon>
        <taxon>Fungi</taxon>
        <taxon>Dikarya</taxon>
        <taxon>Ascomycota</taxon>
        <taxon>Pezizomycotina</taxon>
        <taxon>Dothideomycetes</taxon>
        <taxon>Pleosporomycetidae</taxon>
        <taxon>Aulographales</taxon>
        <taxon>Aulographaceae</taxon>
    </lineage>
</organism>
<keyword evidence="13" id="KW-0443">Lipid metabolism</keyword>
<feature type="compositionally biased region" description="Low complexity" evidence="19">
    <location>
        <begin position="67"/>
        <end position="87"/>
    </location>
</feature>
<sequence length="509" mass="58155">MLRPRSIIIPSVLSTLRTSLPRRSFHSAPAQCFPDQLSVRPELPSSCWTTWNSRRKHSSSTPPPSPTASQSSQKSSDVSSKASTVSDPITDVSNQSLPPGWEDDPNWNITAFSELPHRKFGVNQHMIINEEFKESLRQILWGFRAPIRYAFAYGSGVFSQTDKTDQGGLSPHPNPPQAIEKWQKGGRKMIDFIFGVSYTQHWHSLNLTQHRDHYSLLGSFGSGAVSRVQDNFGAGVYFNPYITVNGTMIKYGVANLDTIARDLSEWDTLYLAGRLHKPVKIIRDNPRIRLANQVNLISAIRTALLLLGPNFTERELFTTIAGLSYMGDPRMDYFNSENPRKVDNIVTHQMPNFRQLYNELIEHLPNVAWNDSRVSGADWAKDEAIDVKMTQDMDPFKRGNMVRRLPTAFRKKLYFLYQRKFGIPGREFNIMLEESRDEDATSFKRRQGTDFDRRIAREDDLGIMVRKAIKQTVQWPSSVQSVKSFMTAGVGKSMRYIKEKREKGRQKES</sequence>
<dbReference type="InterPro" id="IPR015222">
    <property type="entry name" value="Tam41"/>
</dbReference>
<keyword evidence="10" id="KW-0548">Nucleotidyltransferase</keyword>
<evidence type="ECO:0000256" key="2">
    <source>
        <dbReference type="ARBA" id="ARBA00004443"/>
    </source>
</evidence>
<dbReference type="PIRSF" id="PIRSF028840">
    <property type="entry name" value="Mmp37"/>
    <property type="match status" value="1"/>
</dbReference>
<keyword evidence="9" id="KW-0808">Transferase</keyword>
<dbReference type="GO" id="GO:0005743">
    <property type="term" value="C:mitochondrial inner membrane"/>
    <property type="evidence" value="ECO:0007669"/>
    <property type="project" value="UniProtKB-SubCell"/>
</dbReference>
<evidence type="ECO:0000256" key="12">
    <source>
        <dbReference type="ARBA" id="ARBA00022842"/>
    </source>
</evidence>
<evidence type="ECO:0000256" key="15">
    <source>
        <dbReference type="ARBA" id="ARBA00023136"/>
    </source>
</evidence>
<evidence type="ECO:0000256" key="16">
    <source>
        <dbReference type="ARBA" id="ARBA00023209"/>
    </source>
</evidence>
<keyword evidence="16" id="KW-0594">Phospholipid biosynthesis</keyword>
<dbReference type="PANTHER" id="PTHR13619">
    <property type="entry name" value="PHOSPHATIDATE CYTIDYLYLTRANSFERASE, MITOCHONDRIAL"/>
    <property type="match status" value="1"/>
</dbReference>
<comment type="pathway">
    <text evidence="4">Lipid metabolism.</text>
</comment>
<accession>A0A6G1HFQ6</accession>
<evidence type="ECO:0000256" key="13">
    <source>
        <dbReference type="ARBA" id="ARBA00023098"/>
    </source>
</evidence>
<keyword evidence="14" id="KW-0496">Mitochondrion</keyword>
<name>A0A6G1HFQ6_9PEZI</name>
<dbReference type="AlphaFoldDB" id="A0A6G1HFQ6"/>
<keyword evidence="12" id="KW-0460">Magnesium</keyword>
<evidence type="ECO:0000313" key="20">
    <source>
        <dbReference type="EMBL" id="KAF1992066.1"/>
    </source>
</evidence>
<dbReference type="GO" id="GO:0004605">
    <property type="term" value="F:phosphatidate cytidylyltransferase activity"/>
    <property type="evidence" value="ECO:0007669"/>
    <property type="project" value="UniProtKB-EC"/>
</dbReference>
<evidence type="ECO:0000256" key="9">
    <source>
        <dbReference type="ARBA" id="ARBA00022679"/>
    </source>
</evidence>
<evidence type="ECO:0000256" key="4">
    <source>
        <dbReference type="ARBA" id="ARBA00005189"/>
    </source>
</evidence>
<gene>
    <name evidence="20" type="ORF">K402DRAFT_416546</name>
</gene>
<evidence type="ECO:0000256" key="14">
    <source>
        <dbReference type="ARBA" id="ARBA00023128"/>
    </source>
</evidence>
<dbReference type="Proteomes" id="UP000800041">
    <property type="component" value="Unassembled WGS sequence"/>
</dbReference>
<keyword evidence="11" id="KW-0999">Mitochondrion inner membrane</keyword>
<dbReference type="EMBL" id="ML977138">
    <property type="protein sequence ID" value="KAF1992066.1"/>
    <property type="molecule type" value="Genomic_DNA"/>
</dbReference>
<comment type="cofactor">
    <cofactor evidence="1">
        <name>Mg(2+)</name>
        <dbReference type="ChEBI" id="CHEBI:18420"/>
    </cofactor>
</comment>
<dbReference type="PANTHER" id="PTHR13619:SF0">
    <property type="entry name" value="PHOSPHATIDATE CYTIDYLYLTRANSFERASE, MITOCHONDRIAL"/>
    <property type="match status" value="1"/>
</dbReference>